<protein>
    <submittedName>
        <fullName evidence="1">Uncharacterized protein</fullName>
    </submittedName>
</protein>
<gene>
    <name evidence="1" type="ORF">KL86SPO_50151</name>
</gene>
<dbReference type="AlphaFoldDB" id="A0A212LY22"/>
<dbReference type="RefSeq" id="WP_288185061.1">
    <property type="nucleotide sequence ID" value="NZ_LT608335.1"/>
</dbReference>
<evidence type="ECO:0000313" key="1">
    <source>
        <dbReference type="EMBL" id="SCM82380.1"/>
    </source>
</evidence>
<organism evidence="1">
    <name type="scientific">uncultured Sporomusa sp</name>
    <dbReference type="NCBI Taxonomy" id="307249"/>
    <lineage>
        <taxon>Bacteria</taxon>
        <taxon>Bacillati</taxon>
        <taxon>Bacillota</taxon>
        <taxon>Negativicutes</taxon>
        <taxon>Selenomonadales</taxon>
        <taxon>Sporomusaceae</taxon>
        <taxon>Sporomusa</taxon>
        <taxon>environmental samples</taxon>
    </lineage>
</organism>
<dbReference type="EMBL" id="FMJE01000005">
    <property type="protein sequence ID" value="SCM82380.1"/>
    <property type="molecule type" value="Genomic_DNA"/>
</dbReference>
<accession>A0A212LY22</accession>
<sequence length="56" mass="6110">MKLKPVEDMAISTVALMLREGFSTGEMLMALSVAKEYAKEVPVVIESNPDNRQIAG</sequence>
<reference evidence="1" key="1">
    <citation type="submission" date="2016-08" db="EMBL/GenBank/DDBJ databases">
        <authorList>
            <person name="Seilhamer J.J."/>
        </authorList>
    </citation>
    <scope>NUCLEOTIDE SEQUENCE</scope>
    <source>
        <strain evidence="1">86</strain>
    </source>
</reference>
<proteinExistence type="predicted"/>
<name>A0A212LY22_9FIRM</name>